<reference evidence="2 3" key="1">
    <citation type="submission" date="2020-08" db="EMBL/GenBank/DDBJ databases">
        <title>Genomic Encyclopedia of Type Strains, Phase IV (KMG-IV): sequencing the most valuable type-strain genomes for metagenomic binning, comparative biology and taxonomic classification.</title>
        <authorList>
            <person name="Goeker M."/>
        </authorList>
    </citation>
    <scope>NUCLEOTIDE SEQUENCE [LARGE SCALE GENOMIC DNA]</scope>
    <source>
        <strain evidence="2 3">DSM 102234</strain>
    </source>
</reference>
<comment type="caution">
    <text evidence="2">The sequence shown here is derived from an EMBL/GenBank/DDBJ whole genome shotgun (WGS) entry which is preliminary data.</text>
</comment>
<gene>
    <name evidence="2" type="ORF">GGR95_000521</name>
</gene>
<feature type="domain" description="Hedgehog/Intein (Hint)" evidence="1">
    <location>
        <begin position="144"/>
        <end position="289"/>
    </location>
</feature>
<dbReference type="InterPro" id="IPR036844">
    <property type="entry name" value="Hint_dom_sf"/>
</dbReference>
<dbReference type="Pfam" id="PF13403">
    <property type="entry name" value="Hint_2"/>
    <property type="match status" value="1"/>
</dbReference>
<organism evidence="2 3">
    <name type="scientific">Sulfitobacter undariae</name>
    <dbReference type="NCBI Taxonomy" id="1563671"/>
    <lineage>
        <taxon>Bacteria</taxon>
        <taxon>Pseudomonadati</taxon>
        <taxon>Pseudomonadota</taxon>
        <taxon>Alphaproteobacteria</taxon>
        <taxon>Rhodobacterales</taxon>
        <taxon>Roseobacteraceae</taxon>
        <taxon>Sulfitobacter</taxon>
    </lineage>
</organism>
<evidence type="ECO:0000313" key="3">
    <source>
        <dbReference type="Proteomes" id="UP000530268"/>
    </source>
</evidence>
<protein>
    <recommendedName>
        <fullName evidence="1">Hedgehog/Intein (Hint) domain-containing protein</fullName>
    </recommendedName>
</protein>
<sequence length="359" mass="39209">MAFLYVYSPSDFVTGLPNEYGASAAGSPTFTLTLKAGAVPTLIEVTDNDSKFDELDTTQELTNAVDIDGVTLAAGTSIHTAYDLINTTTGHKVTSLHFGGDGYQQGAVDGLVSTVELVPGTAYTFDTERTSVNQENYYDDYVACFTAGTRIATQRGLVNVECLRVGDLLETADHGFQPLRLVLHRQIPSEELHAKPNLLPVLISQGALGMGLPVRDLQVSPQHRFVANSPIVARMFDQAEVLVAAKKLTALSGIYVDKNVEDVTYFHLVMDRHEILFAENAPTESFYSGPMAIAGLSAEARDEMEAIFPELLDVETLPCAVREMPSGKLQRKLVERHCRNEKPVFFAAEWFPNTMAKAS</sequence>
<evidence type="ECO:0000313" key="2">
    <source>
        <dbReference type="EMBL" id="MBB3992902.1"/>
    </source>
</evidence>
<dbReference type="AlphaFoldDB" id="A0A7W6E1A9"/>
<dbReference type="RefSeq" id="WP_184562425.1">
    <property type="nucleotide sequence ID" value="NZ_JACIEI010000001.1"/>
</dbReference>
<evidence type="ECO:0000259" key="1">
    <source>
        <dbReference type="Pfam" id="PF13403"/>
    </source>
</evidence>
<dbReference type="InterPro" id="IPR028992">
    <property type="entry name" value="Hedgehog/Intein_dom"/>
</dbReference>
<dbReference type="Proteomes" id="UP000530268">
    <property type="component" value="Unassembled WGS sequence"/>
</dbReference>
<accession>A0A7W6E1A9</accession>
<name>A0A7W6E1A9_9RHOB</name>
<proteinExistence type="predicted"/>
<dbReference type="EMBL" id="JACIEI010000001">
    <property type="protein sequence ID" value="MBB3992902.1"/>
    <property type="molecule type" value="Genomic_DNA"/>
</dbReference>
<dbReference type="SUPFAM" id="SSF51294">
    <property type="entry name" value="Hedgehog/intein (Hint) domain"/>
    <property type="match status" value="1"/>
</dbReference>
<keyword evidence="3" id="KW-1185">Reference proteome</keyword>